<dbReference type="Proteomes" id="UP001589789">
    <property type="component" value="Unassembled WGS sequence"/>
</dbReference>
<feature type="compositionally biased region" description="Pro residues" evidence="1">
    <location>
        <begin position="74"/>
        <end position="86"/>
    </location>
</feature>
<dbReference type="EMBL" id="JBHLVZ010000036">
    <property type="protein sequence ID" value="MFC0386688.1"/>
    <property type="molecule type" value="Genomic_DNA"/>
</dbReference>
<feature type="region of interest" description="Disordered" evidence="1">
    <location>
        <begin position="104"/>
        <end position="126"/>
    </location>
</feature>
<keyword evidence="3" id="KW-1185">Reference proteome</keyword>
<feature type="region of interest" description="Disordered" evidence="1">
    <location>
        <begin position="57"/>
        <end position="86"/>
    </location>
</feature>
<evidence type="ECO:0000313" key="2">
    <source>
        <dbReference type="EMBL" id="MFC0386688.1"/>
    </source>
</evidence>
<organism evidence="2 3">
    <name type="scientific">Muricoccus vinaceus</name>
    <dbReference type="NCBI Taxonomy" id="424704"/>
    <lineage>
        <taxon>Bacteria</taxon>
        <taxon>Pseudomonadati</taxon>
        <taxon>Pseudomonadota</taxon>
        <taxon>Alphaproteobacteria</taxon>
        <taxon>Acetobacterales</taxon>
        <taxon>Roseomonadaceae</taxon>
        <taxon>Muricoccus</taxon>
    </lineage>
</organism>
<comment type="caution">
    <text evidence="2">The sequence shown here is derived from an EMBL/GenBank/DDBJ whole genome shotgun (WGS) entry which is preliminary data.</text>
</comment>
<protein>
    <submittedName>
        <fullName evidence="2">Uncharacterized protein</fullName>
    </submittedName>
</protein>
<evidence type="ECO:0000313" key="3">
    <source>
        <dbReference type="Proteomes" id="UP001589789"/>
    </source>
</evidence>
<reference evidence="2 3" key="1">
    <citation type="submission" date="2024-09" db="EMBL/GenBank/DDBJ databases">
        <authorList>
            <person name="Sun Q."/>
            <person name="Mori K."/>
        </authorList>
    </citation>
    <scope>NUCLEOTIDE SEQUENCE [LARGE SCALE GENOMIC DNA]</scope>
    <source>
        <strain evidence="2 3">CCM 7468</strain>
    </source>
</reference>
<evidence type="ECO:0000256" key="1">
    <source>
        <dbReference type="SAM" id="MobiDB-lite"/>
    </source>
</evidence>
<dbReference type="RefSeq" id="WP_377051391.1">
    <property type="nucleotide sequence ID" value="NZ_JBHLVZ010000036.1"/>
</dbReference>
<sequence length="126" mass="13710">MFTAGDLELLHTSSGREAVAALLDPGLWELNEQTGRLTVGVFRGTLIVRYIGDYQESKQPEHLPAGSQSLASSPKPPTAPQSPPPFVAERVALLKKAVHEEIHQASDYHKAWPPSVLTGHGRRPGR</sequence>
<gene>
    <name evidence="2" type="ORF">ACFFIC_14195</name>
</gene>
<accession>A0ABV6ISU6</accession>
<name>A0ABV6ISU6_9PROT</name>
<proteinExistence type="predicted"/>